<sequence length="75" mass="8145">MWTALRSGAEQSSPRSSSGRVCALSLVVAAALLLLGFIIGWFTKPTDEVTATSSHEKVKKAFMAEMKAENIKQFL</sequence>
<name>A0A8C0GGL0_CHEAB</name>
<evidence type="ECO:0000313" key="4">
    <source>
        <dbReference type="Proteomes" id="UP000694404"/>
    </source>
</evidence>
<dbReference type="Proteomes" id="UP000694404">
    <property type="component" value="Unplaced"/>
</dbReference>
<keyword evidence="2" id="KW-1133">Transmembrane helix</keyword>
<keyword evidence="4" id="KW-1185">Reference proteome</keyword>
<feature type="region of interest" description="Disordered" evidence="1">
    <location>
        <begin position="1"/>
        <end position="20"/>
    </location>
</feature>
<dbReference type="GeneTree" id="ENSGT00940000169935"/>
<evidence type="ECO:0000256" key="1">
    <source>
        <dbReference type="SAM" id="MobiDB-lite"/>
    </source>
</evidence>
<evidence type="ECO:0000313" key="3">
    <source>
        <dbReference type="Ensembl" id="ENSCABP00000007628.1"/>
    </source>
</evidence>
<evidence type="ECO:0000256" key="2">
    <source>
        <dbReference type="SAM" id="Phobius"/>
    </source>
</evidence>
<accession>A0A8C0GGL0</accession>
<reference evidence="3" key="1">
    <citation type="submission" date="2025-08" db="UniProtKB">
        <authorList>
            <consortium name="Ensembl"/>
        </authorList>
    </citation>
    <scope>IDENTIFICATION</scope>
</reference>
<protein>
    <submittedName>
        <fullName evidence="3">Uncharacterized protein</fullName>
    </submittedName>
</protein>
<feature type="transmembrane region" description="Helical" evidence="2">
    <location>
        <begin position="21"/>
        <end position="42"/>
    </location>
</feature>
<dbReference type="Ensembl" id="ENSCABT00000008339.1">
    <property type="protein sequence ID" value="ENSCABP00000007628.1"/>
    <property type="gene ID" value="ENSCABG00000005752.1"/>
</dbReference>
<keyword evidence="2" id="KW-0812">Transmembrane</keyword>
<reference evidence="3" key="2">
    <citation type="submission" date="2025-09" db="UniProtKB">
        <authorList>
            <consortium name="Ensembl"/>
        </authorList>
    </citation>
    <scope>IDENTIFICATION</scope>
</reference>
<keyword evidence="2" id="KW-0472">Membrane</keyword>
<organism evidence="3 4">
    <name type="scientific">Chelonoidis abingdonii</name>
    <name type="common">Abingdon island giant tortoise</name>
    <name type="synonym">Testudo abingdonii</name>
    <dbReference type="NCBI Taxonomy" id="106734"/>
    <lineage>
        <taxon>Eukaryota</taxon>
        <taxon>Metazoa</taxon>
        <taxon>Chordata</taxon>
        <taxon>Craniata</taxon>
        <taxon>Vertebrata</taxon>
        <taxon>Euteleostomi</taxon>
        <taxon>Archelosauria</taxon>
        <taxon>Testudinata</taxon>
        <taxon>Testudines</taxon>
        <taxon>Cryptodira</taxon>
        <taxon>Durocryptodira</taxon>
        <taxon>Testudinoidea</taxon>
        <taxon>Testudinidae</taxon>
        <taxon>Chelonoidis</taxon>
    </lineage>
</organism>
<dbReference type="AlphaFoldDB" id="A0A8C0GGL0"/>
<proteinExistence type="predicted"/>
<dbReference type="OMA" id="IIGWFTK"/>
<feature type="compositionally biased region" description="Polar residues" evidence="1">
    <location>
        <begin position="9"/>
        <end position="19"/>
    </location>
</feature>